<keyword evidence="2" id="KW-0963">Cytoplasm</keyword>
<dbReference type="CDD" id="cd01259">
    <property type="entry name" value="PH_APBB1IP"/>
    <property type="match status" value="1"/>
</dbReference>
<dbReference type="GO" id="GO:0007165">
    <property type="term" value="P:signal transduction"/>
    <property type="evidence" value="ECO:0007669"/>
    <property type="project" value="InterPro"/>
</dbReference>
<reference evidence="6" key="1">
    <citation type="submission" date="2025-08" db="UniProtKB">
        <authorList>
            <consortium name="RefSeq"/>
        </authorList>
    </citation>
    <scope>IDENTIFICATION</scope>
    <source>
        <tissue evidence="6">Leukocyte</tissue>
    </source>
</reference>
<feature type="compositionally biased region" description="Pro residues" evidence="3">
    <location>
        <begin position="21"/>
        <end position="34"/>
    </location>
</feature>
<evidence type="ECO:0000256" key="1">
    <source>
        <dbReference type="ARBA" id="ARBA00004496"/>
    </source>
</evidence>
<feature type="domain" description="PH" evidence="4">
    <location>
        <begin position="228"/>
        <end position="337"/>
    </location>
</feature>
<name>A0A8B7VHW2_CASCN</name>
<gene>
    <name evidence="6" type="primary">Grb7</name>
</gene>
<dbReference type="PANTHER" id="PTHR11243">
    <property type="entry name" value="GROWTH FACTOR RECEPTOR-BOUND PROTEIN"/>
    <property type="match status" value="1"/>
</dbReference>
<dbReference type="SUPFAM" id="SSF54236">
    <property type="entry name" value="Ubiquitin-like"/>
    <property type="match status" value="1"/>
</dbReference>
<evidence type="ECO:0000259" key="5">
    <source>
        <dbReference type="PROSITE" id="PS50200"/>
    </source>
</evidence>
<evidence type="ECO:0000256" key="2">
    <source>
        <dbReference type="ARBA" id="ARBA00022490"/>
    </source>
</evidence>
<dbReference type="SUPFAM" id="SSF50729">
    <property type="entry name" value="PH domain-like"/>
    <property type="match status" value="1"/>
</dbReference>
<dbReference type="KEGG" id="ccan:109693875"/>
<evidence type="ECO:0000313" key="6">
    <source>
        <dbReference type="RefSeq" id="XP_020031067.1"/>
    </source>
</evidence>
<dbReference type="CTD" id="2886"/>
<dbReference type="CDD" id="cd16140">
    <property type="entry name" value="RA_GRB7"/>
    <property type="match status" value="1"/>
</dbReference>
<dbReference type="InterPro" id="IPR000159">
    <property type="entry name" value="RA_dom"/>
</dbReference>
<organism evidence="6">
    <name type="scientific">Castor canadensis</name>
    <name type="common">American beaver</name>
    <dbReference type="NCBI Taxonomy" id="51338"/>
    <lineage>
        <taxon>Eukaryota</taxon>
        <taxon>Metazoa</taxon>
        <taxon>Chordata</taxon>
        <taxon>Craniata</taxon>
        <taxon>Vertebrata</taxon>
        <taxon>Euteleostomi</taxon>
        <taxon>Mammalia</taxon>
        <taxon>Eutheria</taxon>
        <taxon>Euarchontoglires</taxon>
        <taxon>Glires</taxon>
        <taxon>Rodentia</taxon>
        <taxon>Castorimorpha</taxon>
        <taxon>Castoridae</taxon>
        <taxon>Castor</taxon>
    </lineage>
</organism>
<dbReference type="InterPro" id="IPR039664">
    <property type="entry name" value="GRB/APBB1IP"/>
</dbReference>
<dbReference type="Pfam" id="PF08947">
    <property type="entry name" value="BPS"/>
    <property type="match status" value="1"/>
</dbReference>
<feature type="domain" description="Ras-associating" evidence="5">
    <location>
        <begin position="99"/>
        <end position="185"/>
    </location>
</feature>
<sequence>MELDLSLPHLSSSPEDLCPAPGTPPGTPPPPDAPLPLEVKRSQPLPIPASRRLREEELQATSLPSIPNPFPELCSPPSQTPILGGSSSARGLLPRDSDRLHVVKVYSEDGACRSVEVAAGTTAHHVCEMLVQRAHALSDESWGLVECHPHLALERGLEDHEFVVEVQAAWPVGGDSRFVFRKNFAKYELFKSSPHSLFPEKMVSSCLDAHTGVSHEDLIQNFLNAGSFPEIQGFLQLRGSGRKLWKRFFCFLRRSGLYYSTKGTSKDPRHLQYVADVNESNVYVVTQGRKLYGMPTDFGFCVKPNKLRNGHKGLHIFCSEDEQSRTCWLAAFRLFKYGVQLYKNYQQAQSRHLRPSYLGSPPLRSVSDNTLVAMDFSGHAGRVIENPREALSAALEEAQAWRVRGLRPSLVCWDPSLWVFVEWEGEREEPREGPQLGGARQHSLQYPDSCVPHCSAEEDKPPPQPAYPVLGHEPQCSHPSHTTLVPWTNLPGGEPAAHRTAGPGGWPVPGPGEPAEPPGFCPVLVPPAESQALSHPTERG</sequence>
<protein>
    <submittedName>
        <fullName evidence="6">Growth factor receptor-bound protein 7 isoform X1</fullName>
    </submittedName>
</protein>
<dbReference type="InterPro" id="IPR039665">
    <property type="entry name" value="PH_APBB1IP"/>
</dbReference>
<dbReference type="Pfam" id="PF21989">
    <property type="entry name" value="RA_2"/>
    <property type="match status" value="1"/>
</dbReference>
<dbReference type="InterPro" id="IPR015042">
    <property type="entry name" value="BPS-dom"/>
</dbReference>
<dbReference type="SMART" id="SM00314">
    <property type="entry name" value="RA"/>
    <property type="match status" value="1"/>
</dbReference>
<dbReference type="PROSITE" id="PS50200">
    <property type="entry name" value="RA"/>
    <property type="match status" value="1"/>
</dbReference>
<feature type="region of interest" description="Disordered" evidence="3">
    <location>
        <begin position="1"/>
        <end position="51"/>
    </location>
</feature>
<dbReference type="FunFam" id="3.10.20.90:FF:000056">
    <property type="entry name" value="growth factor receptor-bound protein 10 isoform X1"/>
    <property type="match status" value="1"/>
</dbReference>
<feature type="region of interest" description="Disordered" evidence="3">
    <location>
        <begin position="493"/>
        <end position="540"/>
    </location>
</feature>
<dbReference type="RefSeq" id="XP_020031067.1">
    <property type="nucleotide sequence ID" value="XM_020175478.1"/>
</dbReference>
<feature type="compositionally biased region" description="Pro residues" evidence="3">
    <location>
        <begin position="506"/>
        <end position="520"/>
    </location>
</feature>
<dbReference type="InterPro" id="IPR001849">
    <property type="entry name" value="PH_domain"/>
</dbReference>
<evidence type="ECO:0000259" key="4">
    <source>
        <dbReference type="PROSITE" id="PS50003"/>
    </source>
</evidence>
<dbReference type="OrthoDB" id="5977126at2759"/>
<proteinExistence type="predicted"/>
<dbReference type="InterPro" id="IPR046986">
    <property type="entry name" value="GRB7_RA"/>
</dbReference>
<dbReference type="SMART" id="SM00233">
    <property type="entry name" value="PH"/>
    <property type="match status" value="1"/>
</dbReference>
<dbReference type="Gene3D" id="2.30.29.30">
    <property type="entry name" value="Pleckstrin-homology domain (PH domain)/Phosphotyrosine-binding domain (PTB)"/>
    <property type="match status" value="1"/>
</dbReference>
<comment type="subcellular location">
    <subcellularLocation>
        <location evidence="1">Cytoplasm</location>
    </subcellularLocation>
</comment>
<dbReference type="InterPro" id="IPR011993">
    <property type="entry name" value="PH-like_dom_sf"/>
</dbReference>
<dbReference type="InterPro" id="IPR029071">
    <property type="entry name" value="Ubiquitin-like_domsf"/>
</dbReference>
<dbReference type="Gene3D" id="3.10.20.90">
    <property type="entry name" value="Phosphatidylinositol 3-kinase Catalytic Subunit, Chain A, domain 1"/>
    <property type="match status" value="1"/>
</dbReference>
<dbReference type="GO" id="GO:0005737">
    <property type="term" value="C:cytoplasm"/>
    <property type="evidence" value="ECO:0007669"/>
    <property type="project" value="UniProtKB-SubCell"/>
</dbReference>
<accession>A0A8B7VHW2</accession>
<keyword evidence="6" id="KW-0675">Receptor</keyword>
<dbReference type="AlphaFoldDB" id="A0A8B7VHW2"/>
<feature type="compositionally biased region" description="Low complexity" evidence="3">
    <location>
        <begin position="1"/>
        <end position="20"/>
    </location>
</feature>
<dbReference type="FunFam" id="2.30.29.30:FF:000062">
    <property type="entry name" value="growth factor receptor-bound protein 10 isoform X1"/>
    <property type="match status" value="1"/>
</dbReference>
<evidence type="ECO:0000256" key="3">
    <source>
        <dbReference type="SAM" id="MobiDB-lite"/>
    </source>
</evidence>
<dbReference type="Pfam" id="PF00169">
    <property type="entry name" value="PH"/>
    <property type="match status" value="1"/>
</dbReference>
<dbReference type="PANTHER" id="PTHR11243:SF25">
    <property type="entry name" value="GROWTH FACTOR RECEPTOR-BOUND PROTEIN 7"/>
    <property type="match status" value="1"/>
</dbReference>
<dbReference type="PROSITE" id="PS50003">
    <property type="entry name" value="PH_DOMAIN"/>
    <property type="match status" value="1"/>
</dbReference>